<sequence length="114" mass="12907">MTDCLFCKIRDGEIPSEIVYENEHVLAFNDINPVAPVHILIIPKIHISTLNDLEKDHTQTMGELILASKKIAELKGFSEAGYRTVFNCNENGQQTVFHIHLHLLGERLMSWPPG</sequence>
<evidence type="ECO:0000256" key="2">
    <source>
        <dbReference type="PIRSR" id="PIRSR601310-3"/>
    </source>
</evidence>
<comment type="caution">
    <text evidence="5">The sequence shown here is derived from an EMBL/GenBank/DDBJ whole genome shotgun (WGS) entry which is preliminary data.</text>
</comment>
<dbReference type="PANTHER" id="PTHR23089">
    <property type="entry name" value="HISTIDINE TRIAD HIT PROTEIN"/>
    <property type="match status" value="1"/>
</dbReference>
<dbReference type="Pfam" id="PF11969">
    <property type="entry name" value="DcpS_C"/>
    <property type="match status" value="1"/>
</dbReference>
<dbReference type="EMBL" id="MIYZ01000016">
    <property type="protein sequence ID" value="OIR22362.1"/>
    <property type="molecule type" value="Genomic_DNA"/>
</dbReference>
<dbReference type="SUPFAM" id="SSF54197">
    <property type="entry name" value="HIT-like"/>
    <property type="match status" value="1"/>
</dbReference>
<dbReference type="AlphaFoldDB" id="A0A1J5TN19"/>
<dbReference type="PROSITE" id="PS00892">
    <property type="entry name" value="HIT_1"/>
    <property type="match status" value="1"/>
</dbReference>
<dbReference type="Gene3D" id="3.30.428.10">
    <property type="entry name" value="HIT-like"/>
    <property type="match status" value="1"/>
</dbReference>
<dbReference type="GO" id="GO:0003824">
    <property type="term" value="F:catalytic activity"/>
    <property type="evidence" value="ECO:0007669"/>
    <property type="project" value="InterPro"/>
</dbReference>
<evidence type="ECO:0000256" key="3">
    <source>
        <dbReference type="PROSITE-ProRule" id="PRU00464"/>
    </source>
</evidence>
<feature type="active site" description="Tele-AMP-histidine intermediate" evidence="1">
    <location>
        <position position="100"/>
    </location>
</feature>
<organism evidence="5 6">
    <name type="scientific">Marine Group III euryarchaeote CG-Epi2</name>
    <dbReference type="NCBI Taxonomy" id="1888996"/>
    <lineage>
        <taxon>Archaea</taxon>
        <taxon>Methanobacteriati</taxon>
        <taxon>Thermoplasmatota</taxon>
        <taxon>Thermoplasmata</taxon>
        <taxon>Candidatus Thermoprofundales</taxon>
    </lineage>
</organism>
<evidence type="ECO:0000259" key="4">
    <source>
        <dbReference type="PROSITE" id="PS51084"/>
    </source>
</evidence>
<dbReference type="PRINTS" id="PR00332">
    <property type="entry name" value="HISTRIAD"/>
</dbReference>
<proteinExistence type="predicted"/>
<evidence type="ECO:0000313" key="5">
    <source>
        <dbReference type="EMBL" id="OIR22362.1"/>
    </source>
</evidence>
<dbReference type="CDD" id="cd01276">
    <property type="entry name" value="PKCI_related"/>
    <property type="match status" value="1"/>
</dbReference>
<feature type="domain" description="HIT" evidence="4">
    <location>
        <begin position="5"/>
        <end position="114"/>
    </location>
</feature>
<dbReference type="Proteomes" id="UP000183615">
    <property type="component" value="Unassembled WGS sequence"/>
</dbReference>
<evidence type="ECO:0000256" key="1">
    <source>
        <dbReference type="PIRSR" id="PIRSR601310-1"/>
    </source>
</evidence>
<dbReference type="InterPro" id="IPR001310">
    <property type="entry name" value="Histidine_triad_HIT"/>
</dbReference>
<evidence type="ECO:0000313" key="6">
    <source>
        <dbReference type="Proteomes" id="UP000183615"/>
    </source>
</evidence>
<gene>
    <name evidence="5" type="ORF">BET99_04585</name>
</gene>
<protein>
    <submittedName>
        <fullName evidence="5">Histidine triad nucleotide-binding protein</fullName>
    </submittedName>
</protein>
<feature type="short sequence motif" description="Histidine triad motif" evidence="2 3">
    <location>
        <begin position="98"/>
        <end position="102"/>
    </location>
</feature>
<accession>A0A1J5TN19</accession>
<dbReference type="PROSITE" id="PS51084">
    <property type="entry name" value="HIT_2"/>
    <property type="match status" value="1"/>
</dbReference>
<dbReference type="InterPro" id="IPR019808">
    <property type="entry name" value="Histidine_triad_CS"/>
</dbReference>
<reference evidence="5 6" key="1">
    <citation type="submission" date="2016-08" db="EMBL/GenBank/DDBJ databases">
        <title>New Insights into Marine Group III Euryarchaeota, from dark to light.</title>
        <authorList>
            <person name="Haro-Moreno J.M."/>
            <person name="Rodriguez-Valera F."/>
            <person name="Lopez-Garcia P."/>
            <person name="Moreira D."/>
            <person name="Martin-Cuadrado A.B."/>
        </authorList>
    </citation>
    <scope>NUCLEOTIDE SEQUENCE [LARGE SCALE GENOMIC DNA]</scope>
    <source>
        <strain evidence="5">CG-Epi2</strain>
    </source>
</reference>
<name>A0A1J5TN19_9ARCH</name>
<dbReference type="InterPro" id="IPR011146">
    <property type="entry name" value="HIT-like"/>
</dbReference>
<dbReference type="InterPro" id="IPR036265">
    <property type="entry name" value="HIT-like_sf"/>
</dbReference>